<feature type="transmembrane region" description="Helical" evidence="7">
    <location>
        <begin position="175"/>
        <end position="203"/>
    </location>
</feature>
<evidence type="ECO:0000313" key="10">
    <source>
        <dbReference type="Proteomes" id="UP000199315"/>
    </source>
</evidence>
<comment type="similarity">
    <text evidence="7">Belongs to the binding-protein-dependent transport system permease family.</text>
</comment>
<evidence type="ECO:0000256" key="4">
    <source>
        <dbReference type="ARBA" id="ARBA00022692"/>
    </source>
</evidence>
<keyword evidence="10" id="KW-1185">Reference proteome</keyword>
<evidence type="ECO:0000256" key="5">
    <source>
        <dbReference type="ARBA" id="ARBA00022989"/>
    </source>
</evidence>
<dbReference type="Pfam" id="PF00528">
    <property type="entry name" value="BPD_transp_1"/>
    <property type="match status" value="1"/>
</dbReference>
<dbReference type="SUPFAM" id="SSF161098">
    <property type="entry name" value="MetI-like"/>
    <property type="match status" value="1"/>
</dbReference>
<dbReference type="EMBL" id="FMKA01000007">
    <property type="protein sequence ID" value="SCP96983.1"/>
    <property type="molecule type" value="Genomic_DNA"/>
</dbReference>
<dbReference type="PROSITE" id="PS50928">
    <property type="entry name" value="ABC_TM1"/>
    <property type="match status" value="1"/>
</dbReference>
<dbReference type="InterPro" id="IPR000515">
    <property type="entry name" value="MetI-like"/>
</dbReference>
<dbReference type="Gene3D" id="1.10.3720.10">
    <property type="entry name" value="MetI-like"/>
    <property type="match status" value="1"/>
</dbReference>
<gene>
    <name evidence="9" type="ORF">SAMN05421730_100788</name>
</gene>
<evidence type="ECO:0000256" key="2">
    <source>
        <dbReference type="ARBA" id="ARBA00022448"/>
    </source>
</evidence>
<keyword evidence="3" id="KW-1003">Cell membrane</keyword>
<evidence type="ECO:0000256" key="6">
    <source>
        <dbReference type="ARBA" id="ARBA00023136"/>
    </source>
</evidence>
<evidence type="ECO:0000259" key="8">
    <source>
        <dbReference type="PROSITE" id="PS50928"/>
    </source>
</evidence>
<dbReference type="CDD" id="cd06261">
    <property type="entry name" value="TM_PBP2"/>
    <property type="match status" value="1"/>
</dbReference>
<dbReference type="Proteomes" id="UP000199315">
    <property type="component" value="Unassembled WGS sequence"/>
</dbReference>
<evidence type="ECO:0000313" key="9">
    <source>
        <dbReference type="EMBL" id="SCP96983.1"/>
    </source>
</evidence>
<feature type="transmembrane region" description="Helical" evidence="7">
    <location>
        <begin position="126"/>
        <end position="147"/>
    </location>
</feature>
<feature type="transmembrane region" description="Helical" evidence="7">
    <location>
        <begin position="224"/>
        <end position="247"/>
    </location>
</feature>
<proteinExistence type="inferred from homology"/>
<protein>
    <submittedName>
        <fullName evidence="9">Putative aldouronate transport system permease protein</fullName>
    </submittedName>
</protein>
<evidence type="ECO:0000256" key="7">
    <source>
        <dbReference type="RuleBase" id="RU363032"/>
    </source>
</evidence>
<feature type="transmembrane region" description="Helical" evidence="7">
    <location>
        <begin position="284"/>
        <end position="309"/>
    </location>
</feature>
<reference evidence="9 10" key="1">
    <citation type="submission" date="2016-09" db="EMBL/GenBank/DDBJ databases">
        <authorList>
            <person name="Capua I."/>
            <person name="De Benedictis P."/>
            <person name="Joannis T."/>
            <person name="Lombin L.H."/>
            <person name="Cattoli G."/>
        </authorList>
    </citation>
    <scope>NUCLEOTIDE SEQUENCE [LARGE SCALE GENOMIC DNA]</scope>
    <source>
        <strain evidence="9 10">GluBS11</strain>
    </source>
</reference>
<feature type="transmembrane region" description="Helical" evidence="7">
    <location>
        <begin position="92"/>
        <end position="114"/>
    </location>
</feature>
<feature type="domain" description="ABC transmembrane type-1" evidence="8">
    <location>
        <begin position="88"/>
        <end position="305"/>
    </location>
</feature>
<keyword evidence="5 7" id="KW-1133">Transmembrane helix</keyword>
<organism evidence="9 10">
    <name type="scientific">Anaerobium acetethylicum</name>
    <dbReference type="NCBI Taxonomy" id="1619234"/>
    <lineage>
        <taxon>Bacteria</taxon>
        <taxon>Bacillati</taxon>
        <taxon>Bacillota</taxon>
        <taxon>Clostridia</taxon>
        <taxon>Lachnospirales</taxon>
        <taxon>Lachnospiraceae</taxon>
        <taxon>Anaerobium</taxon>
    </lineage>
</organism>
<dbReference type="PANTHER" id="PTHR43227:SF11">
    <property type="entry name" value="BLL4140 PROTEIN"/>
    <property type="match status" value="1"/>
</dbReference>
<sequence>MTDVKIHKRANNNESSSKKRAKLKRFIPIYIMMLPGLVYLFINNYMPLPGLIVAFKQYNAKLGIYGSKFIGFKNFEYLFKTTDAWVITRNTILYNIAFIIVNTVMAIMVAVILSELNGKRKKAYQSLILLPNLISTVIIGYLVFAFLSVENGFANNTILPLFGKEPIDWYSEPRYWPFIIIFVSAWKSVGYNCIVYLATIMGFDRSYYESALVDGATRWKQFQYITLPLLKPTIIMLTLMAVGRIFYSDFGLFYQVPMNQGALYSVTNTIDTYVYRGLLQLGNISMSAAAGLYQSIVGFILVLSANMLVRRLDKDSALIQGGN</sequence>
<dbReference type="AlphaFoldDB" id="A0A1D3TSV3"/>
<keyword evidence="6 7" id="KW-0472">Membrane</keyword>
<comment type="subcellular location">
    <subcellularLocation>
        <location evidence="1 7">Cell membrane</location>
        <topology evidence="1 7">Multi-pass membrane protein</topology>
    </subcellularLocation>
</comment>
<keyword evidence="4 7" id="KW-0812">Transmembrane</keyword>
<accession>A0A1D3TSV3</accession>
<dbReference type="STRING" id="1619234.SAMN05421730_100788"/>
<dbReference type="InterPro" id="IPR035906">
    <property type="entry name" value="MetI-like_sf"/>
</dbReference>
<name>A0A1D3TSV3_9FIRM</name>
<dbReference type="PANTHER" id="PTHR43227">
    <property type="entry name" value="BLL4140 PROTEIN"/>
    <property type="match status" value="1"/>
</dbReference>
<evidence type="ECO:0000256" key="1">
    <source>
        <dbReference type="ARBA" id="ARBA00004651"/>
    </source>
</evidence>
<feature type="transmembrane region" description="Helical" evidence="7">
    <location>
        <begin position="26"/>
        <end position="42"/>
    </location>
</feature>
<dbReference type="GO" id="GO:0005886">
    <property type="term" value="C:plasma membrane"/>
    <property type="evidence" value="ECO:0007669"/>
    <property type="project" value="UniProtKB-SubCell"/>
</dbReference>
<dbReference type="InterPro" id="IPR050809">
    <property type="entry name" value="UgpAE/MalFG_permease"/>
</dbReference>
<keyword evidence="2 7" id="KW-0813">Transport</keyword>
<dbReference type="GO" id="GO:0055085">
    <property type="term" value="P:transmembrane transport"/>
    <property type="evidence" value="ECO:0007669"/>
    <property type="project" value="InterPro"/>
</dbReference>
<evidence type="ECO:0000256" key="3">
    <source>
        <dbReference type="ARBA" id="ARBA00022475"/>
    </source>
</evidence>